<dbReference type="EMBL" id="DTAI01000064">
    <property type="protein sequence ID" value="HGN36326.1"/>
    <property type="molecule type" value="Genomic_DNA"/>
</dbReference>
<dbReference type="AlphaFoldDB" id="A0A7J3I6A3"/>
<protein>
    <recommendedName>
        <fullName evidence="3">DUF4129 domain-containing protein</fullName>
    </recommendedName>
</protein>
<evidence type="ECO:0008006" key="3">
    <source>
        <dbReference type="Google" id="ProtNLM"/>
    </source>
</evidence>
<organism evidence="2">
    <name type="scientific">Ignisphaera aggregans</name>
    <dbReference type="NCBI Taxonomy" id="334771"/>
    <lineage>
        <taxon>Archaea</taxon>
        <taxon>Thermoproteota</taxon>
        <taxon>Thermoprotei</taxon>
        <taxon>Desulfurococcales</taxon>
        <taxon>Desulfurococcaceae</taxon>
        <taxon>Ignisphaera</taxon>
    </lineage>
</organism>
<accession>A0A7J3I6A3</accession>
<feature type="transmembrane region" description="Helical" evidence="1">
    <location>
        <begin position="53"/>
        <end position="74"/>
    </location>
</feature>
<evidence type="ECO:0000256" key="1">
    <source>
        <dbReference type="SAM" id="Phobius"/>
    </source>
</evidence>
<reference evidence="2" key="1">
    <citation type="journal article" date="2020" name="mSystems">
        <title>Genome- and Community-Level Interaction Insights into Carbon Utilization and Element Cycling Functions of Hydrothermarchaeota in Hydrothermal Sediment.</title>
        <authorList>
            <person name="Zhou Z."/>
            <person name="Liu Y."/>
            <person name="Xu W."/>
            <person name="Pan J."/>
            <person name="Luo Z.H."/>
            <person name="Li M."/>
        </authorList>
    </citation>
    <scope>NUCLEOTIDE SEQUENCE [LARGE SCALE GENOMIC DNA]</scope>
    <source>
        <strain evidence="2">SpSt-618</strain>
    </source>
</reference>
<proteinExistence type="predicted"/>
<evidence type="ECO:0000313" key="2">
    <source>
        <dbReference type="EMBL" id="HGN36326.1"/>
    </source>
</evidence>
<name>A0A7J3I6A3_9CREN</name>
<gene>
    <name evidence="2" type="ORF">ENT87_02065</name>
</gene>
<sequence>MSLQRYIPMPRGAGLSNHTYVEYNLTVGYRNGVNVSMEIAPGEQQPFILPWSYLLYAFLISLIAIIAVIAVFYMSFGYRGTIARIVSGTKEGYRGVPEVTYVYTGVKAILRKYYMKLREKVQCLQCTPREIAFKIGIYGRFADVYEDVVYGCKERRDIDRVLSEVDHIDETK</sequence>
<keyword evidence="1" id="KW-0812">Transmembrane</keyword>
<comment type="caution">
    <text evidence="2">The sequence shown here is derived from an EMBL/GenBank/DDBJ whole genome shotgun (WGS) entry which is preliminary data.</text>
</comment>
<keyword evidence="1" id="KW-0472">Membrane</keyword>
<keyword evidence="1" id="KW-1133">Transmembrane helix</keyword>